<proteinExistence type="predicted"/>
<feature type="compositionally biased region" description="Basic and acidic residues" evidence="1">
    <location>
        <begin position="135"/>
        <end position="158"/>
    </location>
</feature>
<feature type="compositionally biased region" description="Low complexity" evidence="1">
    <location>
        <begin position="425"/>
        <end position="442"/>
    </location>
</feature>
<feature type="region of interest" description="Disordered" evidence="1">
    <location>
        <begin position="423"/>
        <end position="442"/>
    </location>
</feature>
<evidence type="ECO:0008006" key="4">
    <source>
        <dbReference type="Google" id="ProtNLM"/>
    </source>
</evidence>
<dbReference type="EMBL" id="JACBKZ010000009">
    <property type="protein sequence ID" value="KAF5942099.1"/>
    <property type="molecule type" value="Genomic_DNA"/>
</dbReference>
<organism evidence="2 3">
    <name type="scientific">Camellia sinensis</name>
    <name type="common">Tea plant</name>
    <name type="synonym">Thea sinensis</name>
    <dbReference type="NCBI Taxonomy" id="4442"/>
    <lineage>
        <taxon>Eukaryota</taxon>
        <taxon>Viridiplantae</taxon>
        <taxon>Streptophyta</taxon>
        <taxon>Embryophyta</taxon>
        <taxon>Tracheophyta</taxon>
        <taxon>Spermatophyta</taxon>
        <taxon>Magnoliopsida</taxon>
        <taxon>eudicotyledons</taxon>
        <taxon>Gunneridae</taxon>
        <taxon>Pentapetalae</taxon>
        <taxon>asterids</taxon>
        <taxon>Ericales</taxon>
        <taxon>Theaceae</taxon>
        <taxon>Camellia</taxon>
    </lineage>
</organism>
<feature type="region of interest" description="Disordered" evidence="1">
    <location>
        <begin position="135"/>
        <end position="160"/>
    </location>
</feature>
<keyword evidence="3" id="KW-1185">Reference proteome</keyword>
<dbReference type="PANTHER" id="PTHR36376:SF1">
    <property type="entry name" value="OS09G0514700 PROTEIN"/>
    <property type="match status" value="1"/>
</dbReference>
<feature type="compositionally biased region" description="Basic and acidic residues" evidence="1">
    <location>
        <begin position="516"/>
        <end position="528"/>
    </location>
</feature>
<protein>
    <recommendedName>
        <fullName evidence="4">SAP domain-containing protein</fullName>
    </recommendedName>
</protein>
<gene>
    <name evidence="2" type="ORF">HYC85_019741</name>
</gene>
<accession>A0A7J7GMU0</accession>
<dbReference type="PANTHER" id="PTHR36376">
    <property type="entry name" value="OS09G0514700 PROTEIN"/>
    <property type="match status" value="1"/>
</dbReference>
<dbReference type="Proteomes" id="UP000593564">
    <property type="component" value="Unassembled WGS sequence"/>
</dbReference>
<comment type="caution">
    <text evidence="2">The sequence shown here is derived from an EMBL/GenBank/DDBJ whole genome shotgun (WGS) entry which is preliminary data.</text>
</comment>
<evidence type="ECO:0000256" key="1">
    <source>
        <dbReference type="SAM" id="MobiDB-lite"/>
    </source>
</evidence>
<dbReference type="AlphaFoldDB" id="A0A7J7GMU0"/>
<sequence>MEDNDFYRLSKKELQDLCKSYGLSPYMTKSNLVNSLSSYFKKKNWSSVSQVEGSIIHSTSMIPPLECGAREDNMVHAPEGEKENRENSSQTVKCNEQGGFVGGESYRKASGFQIVRDVECPLYNVPENSHLTCKKRETSRSQNELGHDENDFGYRVESPKISSDKNNLSFAREVGVNDAPQIQSRNLNHGACLVENASLSIKSKATPSFEFHISSEDGINLVVDFNSTPSDWFNRLESKACGCHKAHDNKFGSLREEIELLGNKNKEMKNSSLWNTDLEHEKNNCHGKAESFSYPIKGECDPVVVDHPYGGDGSLRFSPVKPCNVATEMSAQLEEDKELPLFSTPNSDIHNHATSGRESCPIDRETFHLESSVIKTPQIKSSSDSVVNSTVESPKNLYLLEHQKSEVGDKICEDLTLQNACTRVSPSSGHSPSSGSMEMQSSEVVNQQKDASCFPCRNNGFLDVVDPMLNVETRDGELANSSTCQDHMSACAGEQEKSKLINGAETSVSLQLKKSLEKTSEDSKADKVLKRKKQHSEVEDLKCGEPNDKILRSRKHLLDRELPRRSMRLVPK</sequence>
<name>A0A7J7GMU0_CAMSI</name>
<evidence type="ECO:0000313" key="2">
    <source>
        <dbReference type="EMBL" id="KAF5942099.1"/>
    </source>
</evidence>
<feature type="region of interest" description="Disordered" evidence="1">
    <location>
        <begin position="516"/>
        <end position="546"/>
    </location>
</feature>
<evidence type="ECO:0000313" key="3">
    <source>
        <dbReference type="Proteomes" id="UP000593564"/>
    </source>
</evidence>
<reference evidence="3" key="1">
    <citation type="journal article" date="2020" name="Nat. Commun.">
        <title>Genome assembly of wild tea tree DASZ reveals pedigree and selection history of tea varieties.</title>
        <authorList>
            <person name="Zhang W."/>
            <person name="Zhang Y."/>
            <person name="Qiu H."/>
            <person name="Guo Y."/>
            <person name="Wan H."/>
            <person name="Zhang X."/>
            <person name="Scossa F."/>
            <person name="Alseekh S."/>
            <person name="Zhang Q."/>
            <person name="Wang P."/>
            <person name="Xu L."/>
            <person name="Schmidt M.H."/>
            <person name="Jia X."/>
            <person name="Li D."/>
            <person name="Zhu A."/>
            <person name="Guo F."/>
            <person name="Chen W."/>
            <person name="Ni D."/>
            <person name="Usadel B."/>
            <person name="Fernie A.R."/>
            <person name="Wen W."/>
        </authorList>
    </citation>
    <scope>NUCLEOTIDE SEQUENCE [LARGE SCALE GENOMIC DNA]</scope>
    <source>
        <strain evidence="3">cv. G240</strain>
    </source>
</reference>
<reference evidence="2 3" key="2">
    <citation type="submission" date="2020-07" db="EMBL/GenBank/DDBJ databases">
        <title>Genome assembly of wild tea tree DASZ reveals pedigree and selection history of tea varieties.</title>
        <authorList>
            <person name="Zhang W."/>
        </authorList>
    </citation>
    <scope>NUCLEOTIDE SEQUENCE [LARGE SCALE GENOMIC DNA]</scope>
    <source>
        <strain evidence="3">cv. G240</strain>
        <tissue evidence="2">Leaf</tissue>
    </source>
</reference>
<feature type="compositionally biased region" description="Basic and acidic residues" evidence="1">
    <location>
        <begin position="535"/>
        <end position="546"/>
    </location>
</feature>